<dbReference type="EMBL" id="CABIKO010000006">
    <property type="protein sequence ID" value="VVA12637.1"/>
    <property type="molecule type" value="Genomic_DNA"/>
</dbReference>
<keyword evidence="9" id="KW-0012">Acyltransferase</keyword>
<dbReference type="GO" id="GO:0005741">
    <property type="term" value="C:mitochondrial outer membrane"/>
    <property type="evidence" value="ECO:0007669"/>
    <property type="project" value="UniProtKB-SubCell"/>
</dbReference>
<dbReference type="InParanoid" id="A0A5E4E9X7"/>
<keyword evidence="7" id="KW-0496">Mitochondrion</keyword>
<evidence type="ECO:0000313" key="14">
    <source>
        <dbReference type="EMBL" id="VVA12637.1"/>
    </source>
</evidence>
<evidence type="ECO:0000256" key="2">
    <source>
        <dbReference type="ARBA" id="ARBA00010524"/>
    </source>
</evidence>
<evidence type="ECO:0000256" key="9">
    <source>
        <dbReference type="ARBA" id="ARBA00023315"/>
    </source>
</evidence>
<evidence type="ECO:0000256" key="3">
    <source>
        <dbReference type="ARBA" id="ARBA00022679"/>
    </source>
</evidence>
<evidence type="ECO:0000259" key="13">
    <source>
        <dbReference type="SMART" id="SM00563"/>
    </source>
</evidence>
<accession>A0A5E4E9X7</accession>
<keyword evidence="3" id="KW-0808">Transferase</keyword>
<comment type="catalytic activity">
    <reaction evidence="11">
        <text>1'-[1,2-diacyl-sn-glycero-3-phospho],3'-[1-acyl-sn-glycero-3-phospho]-glycerol + a 1,2-diacyl-sn-glycero-3-phosphocholine = a cardiolipin + a 1-acyl-sn-glycero-3-phosphocholine</text>
        <dbReference type="Rhea" id="RHEA:33731"/>
        <dbReference type="ChEBI" id="CHEBI:57643"/>
        <dbReference type="ChEBI" id="CHEBI:58168"/>
        <dbReference type="ChEBI" id="CHEBI:62237"/>
        <dbReference type="ChEBI" id="CHEBI:64743"/>
    </reaction>
    <physiologicalReaction direction="left-to-right" evidence="11">
        <dbReference type="Rhea" id="RHEA:33732"/>
    </physiologicalReaction>
    <physiologicalReaction direction="right-to-left" evidence="11">
        <dbReference type="Rhea" id="RHEA:33733"/>
    </physiologicalReaction>
</comment>
<dbReference type="GO" id="GO:0008374">
    <property type="term" value="F:O-acyltransferase activity"/>
    <property type="evidence" value="ECO:0007669"/>
    <property type="project" value="TreeGrafter"/>
</dbReference>
<comment type="subcellular location">
    <subcellularLocation>
        <location evidence="1">Mitochondrion inner membrane</location>
        <topology evidence="1">Peripheral membrane protein</topology>
        <orientation evidence="1">Intermembrane side</orientation>
    </subcellularLocation>
    <subcellularLocation>
        <location evidence="10">Mitochondrion outer membrane</location>
        <topology evidence="10">Peripheral membrane protein</topology>
        <orientation evidence="10">Intermembrane side</orientation>
    </subcellularLocation>
</comment>
<evidence type="ECO:0000256" key="7">
    <source>
        <dbReference type="ARBA" id="ARBA00023128"/>
    </source>
</evidence>
<dbReference type="PANTHER" id="PTHR12497">
    <property type="entry name" value="TAZ PROTEIN TAFAZZIN"/>
    <property type="match status" value="1"/>
</dbReference>
<dbReference type="AlphaFoldDB" id="A0A5E4E9X7"/>
<dbReference type="OMA" id="LMLFSAR"/>
<dbReference type="InterPro" id="IPR002123">
    <property type="entry name" value="Plipid/glycerol_acylTrfase"/>
</dbReference>
<keyword evidence="6" id="KW-0443">Lipid metabolism</keyword>
<sequence length="463" mass="52042">MAAARVERGDLWKNKALSVQLRLRERFRVEVDRRLKLHPIFTDDGYFSSTFQRWLQRFRDFRRDSLPSSTVFYRKRVGKELNAEEESVLLRMLQAVAVPVIGNVCHVFMNGLNHIQVYGVEKLHDAVLHRPKGQPLITVSNHVASMDDPLVLAALLPRHVLLDAQNLRWTLCATDRCFANPATSAFFRSVRVLPVSRGDGIYQKGMDTAISKLNQGGWVHIFPEGSRSRDGGKTMGSSKRGVGRLVLDADNIPMVVPFVHSGMQDIMPIGASIPRIGKTVTVVIGDPIYFDDLLNCEGAKHVSRGKLYDAVSSRIGHRLRELKVQVDKLAQVTRPQNLPAQNTERAAVILQQVDWESFGMGNLVSSEDDGSQVPETQVQLVSTHTQEPWSTDTDRRFRVGFSREGGIASRMRSFMDHPDLMGFAARGLFMNRRAHETTPSGRGVGPLKAWKQYLEANVLPQWN</sequence>
<organism evidence="14 15">
    <name type="scientific">Prunus dulcis</name>
    <name type="common">Almond</name>
    <name type="synonym">Amygdalus dulcis</name>
    <dbReference type="NCBI Taxonomy" id="3755"/>
    <lineage>
        <taxon>Eukaryota</taxon>
        <taxon>Viridiplantae</taxon>
        <taxon>Streptophyta</taxon>
        <taxon>Embryophyta</taxon>
        <taxon>Tracheophyta</taxon>
        <taxon>Spermatophyta</taxon>
        <taxon>Magnoliopsida</taxon>
        <taxon>eudicotyledons</taxon>
        <taxon>Gunneridae</taxon>
        <taxon>Pentapetalae</taxon>
        <taxon>rosids</taxon>
        <taxon>fabids</taxon>
        <taxon>Rosales</taxon>
        <taxon>Rosaceae</taxon>
        <taxon>Amygdaloideae</taxon>
        <taxon>Amygdaleae</taxon>
        <taxon>Prunus</taxon>
    </lineage>
</organism>
<protein>
    <recommendedName>
        <fullName evidence="12">Tafazzin family protein</fullName>
    </recommendedName>
</protein>
<evidence type="ECO:0000256" key="1">
    <source>
        <dbReference type="ARBA" id="ARBA00004137"/>
    </source>
</evidence>
<reference evidence="15" key="1">
    <citation type="journal article" date="2020" name="Plant J.">
        <title>Transposons played a major role in the diversification between the closely related almond and peach genomes: results from the almond genome sequence.</title>
        <authorList>
            <person name="Alioto T."/>
            <person name="Alexiou K.G."/>
            <person name="Bardil A."/>
            <person name="Barteri F."/>
            <person name="Castanera R."/>
            <person name="Cruz F."/>
            <person name="Dhingra A."/>
            <person name="Duval H."/>
            <person name="Fernandez I Marti A."/>
            <person name="Frias L."/>
            <person name="Galan B."/>
            <person name="Garcia J.L."/>
            <person name="Howad W."/>
            <person name="Gomez-Garrido J."/>
            <person name="Gut M."/>
            <person name="Julca I."/>
            <person name="Morata J."/>
            <person name="Puigdomenech P."/>
            <person name="Ribeca P."/>
            <person name="Rubio Cabetas M.J."/>
            <person name="Vlasova A."/>
            <person name="Wirthensohn M."/>
            <person name="Garcia-Mas J."/>
            <person name="Gabaldon T."/>
            <person name="Casacuberta J.M."/>
            <person name="Arus P."/>
        </authorList>
    </citation>
    <scope>NUCLEOTIDE SEQUENCE [LARGE SCALE GENOMIC DNA]</scope>
    <source>
        <strain evidence="15">cv. Texas</strain>
    </source>
</reference>
<dbReference type="Pfam" id="PF01553">
    <property type="entry name" value="Acyltransferase"/>
    <property type="match status" value="1"/>
</dbReference>
<dbReference type="SMART" id="SM00563">
    <property type="entry name" value="PlsC"/>
    <property type="match status" value="1"/>
</dbReference>
<evidence type="ECO:0000256" key="4">
    <source>
        <dbReference type="ARBA" id="ARBA00022787"/>
    </source>
</evidence>
<evidence type="ECO:0000256" key="11">
    <source>
        <dbReference type="ARBA" id="ARBA00047906"/>
    </source>
</evidence>
<evidence type="ECO:0000256" key="5">
    <source>
        <dbReference type="ARBA" id="ARBA00022792"/>
    </source>
</evidence>
<comment type="similarity">
    <text evidence="2 12">Belongs to the taffazin family.</text>
</comment>
<evidence type="ECO:0000313" key="15">
    <source>
        <dbReference type="Proteomes" id="UP000327085"/>
    </source>
</evidence>
<dbReference type="FunCoup" id="A0A5E4E9X7">
    <property type="interactions" value="638"/>
</dbReference>
<dbReference type="GO" id="GO:0006644">
    <property type="term" value="P:phospholipid metabolic process"/>
    <property type="evidence" value="ECO:0007669"/>
    <property type="project" value="InterPro"/>
</dbReference>
<feature type="domain" description="Phospholipid/glycerol acyltransferase" evidence="13">
    <location>
        <begin position="136"/>
        <end position="263"/>
    </location>
</feature>
<keyword evidence="8" id="KW-0472">Membrane</keyword>
<dbReference type="SUPFAM" id="SSF69593">
    <property type="entry name" value="Glycerol-3-phosphate (1)-acyltransferase"/>
    <property type="match status" value="1"/>
</dbReference>
<keyword evidence="5" id="KW-0999">Mitochondrion inner membrane</keyword>
<dbReference type="PANTHER" id="PTHR12497:SF0">
    <property type="entry name" value="TAFAZZIN"/>
    <property type="match status" value="1"/>
</dbReference>
<gene>
    <name evidence="14" type="ORF">ALMOND_2B011891</name>
</gene>
<dbReference type="CDD" id="cd07989">
    <property type="entry name" value="LPLAT_AGPAT-like"/>
    <property type="match status" value="1"/>
</dbReference>
<dbReference type="Gramene" id="VVA12637">
    <property type="protein sequence ID" value="VVA12637"/>
    <property type="gene ID" value="Prudul26B011891"/>
</dbReference>
<keyword evidence="4" id="KW-1000">Mitochondrion outer membrane</keyword>
<proteinExistence type="inferred from homology"/>
<dbReference type="Proteomes" id="UP000327085">
    <property type="component" value="Chromosome 6"/>
</dbReference>
<dbReference type="InterPro" id="IPR000872">
    <property type="entry name" value="Tafazzin"/>
</dbReference>
<evidence type="ECO:0000256" key="8">
    <source>
        <dbReference type="ARBA" id="ARBA00023136"/>
    </source>
</evidence>
<name>A0A5E4E9X7_PRUDU</name>
<dbReference type="GO" id="GO:0005743">
    <property type="term" value="C:mitochondrial inner membrane"/>
    <property type="evidence" value="ECO:0007669"/>
    <property type="project" value="UniProtKB-SubCell"/>
</dbReference>
<evidence type="ECO:0000256" key="12">
    <source>
        <dbReference type="RuleBase" id="RU365062"/>
    </source>
</evidence>
<evidence type="ECO:0000256" key="10">
    <source>
        <dbReference type="ARBA" id="ARBA00024323"/>
    </source>
</evidence>
<evidence type="ECO:0000256" key="6">
    <source>
        <dbReference type="ARBA" id="ARBA00023098"/>
    </source>
</evidence>
<dbReference type="PRINTS" id="PR00979">
    <property type="entry name" value="TAFAZZIN"/>
</dbReference>